<dbReference type="EMBL" id="FNZR01000001">
    <property type="protein sequence ID" value="SEK41052.1"/>
    <property type="molecule type" value="Genomic_DNA"/>
</dbReference>
<keyword evidence="6 7" id="KW-0998">Cell outer membrane</keyword>
<dbReference type="STRING" id="332977.SAMN05421740_101789"/>
<evidence type="ECO:0000256" key="8">
    <source>
        <dbReference type="SAM" id="SignalP"/>
    </source>
</evidence>
<dbReference type="FunFam" id="2.170.130.10:FF:000009">
    <property type="entry name" value="SusC/RagA family TonB-linked outer membrane protein"/>
    <property type="match status" value="1"/>
</dbReference>
<dbReference type="NCBIfam" id="TIGR04057">
    <property type="entry name" value="SusC_RagA_signa"/>
    <property type="match status" value="1"/>
</dbReference>
<dbReference type="InterPro" id="IPR023997">
    <property type="entry name" value="TonB-dep_OMP_SusC/RagA_CS"/>
</dbReference>
<evidence type="ECO:0000256" key="2">
    <source>
        <dbReference type="ARBA" id="ARBA00022448"/>
    </source>
</evidence>
<dbReference type="Proteomes" id="UP000198916">
    <property type="component" value="Unassembled WGS sequence"/>
</dbReference>
<evidence type="ECO:0000256" key="7">
    <source>
        <dbReference type="PROSITE-ProRule" id="PRU01360"/>
    </source>
</evidence>
<feature type="domain" description="TonB-dependent receptor plug" evidence="9">
    <location>
        <begin position="115"/>
        <end position="219"/>
    </location>
</feature>
<dbReference type="Gene3D" id="2.170.130.10">
    <property type="entry name" value="TonB-dependent receptor, plug domain"/>
    <property type="match status" value="1"/>
</dbReference>
<protein>
    <submittedName>
        <fullName evidence="10">TonB-linked outer membrane protein, SusC/RagA family</fullName>
    </submittedName>
</protein>
<dbReference type="InterPro" id="IPR036942">
    <property type="entry name" value="Beta-barrel_TonB_sf"/>
</dbReference>
<gene>
    <name evidence="10" type="ORF">SAMN05421740_101789</name>
</gene>
<dbReference type="Gene3D" id="2.40.170.20">
    <property type="entry name" value="TonB-dependent receptor, beta-barrel domain"/>
    <property type="match status" value="1"/>
</dbReference>
<dbReference type="RefSeq" id="WP_090602872.1">
    <property type="nucleotide sequence ID" value="NZ_FNZR01000001.1"/>
</dbReference>
<dbReference type="InterPro" id="IPR008969">
    <property type="entry name" value="CarboxyPept-like_regulatory"/>
</dbReference>
<sequence>MRNLFTCCLLLLYLLPAIAHGQQSRVSGKVTDVLTSGGIPGVTVLVKGTSTATQTDGIGNYTIEAAATDTLVFRSLGFATQEVAIAARTVVDVVLEDEGTELDEVVVIGYGTAQKRDLTGSIAQVKGTEIVDRPGTNPVSNLQGKVSGLQVTNSGRPGQEPDIRIRGTNSINGAKPLYVVDGLLNDNINFLNPADIESIEVLKDPSSLAIFGVRGANGVIAVTTKRARSGQLNFEFSSRVGFKDVSHRMQLTDAAAFKTLYDEQLANQGANPFNYSNWQANTDWQDEIFQRGIINYNNLSVSGATERNSFRMGLGTMHEEGVINHERHNQITLNISDELKITDNFRTGIVFNGYRSELPQEREVFGAILAAPIAPVFNDEYGLYHTMPNFQRAQVGNPLLDIEERKNTYIGRNYRGVGNIYAEVDFLKHFTFRGNFSADYGFNQFRSYDGLVSVYNPELPGDNKEERVGNLLTAVNQSQNIYYKYQTDWLLTYKNSFDLHNITATAGFTTYKQGMEEVSARRTQGEGLPIPNDPDYWYVGIGDANTQTNGSDASEYRTLSYLGRVLYNYDGRYLVNASYRLDGSSAFALGNPWQSFYAVGGAWVMSEESFMENQSFIDFLKIRGSWGSLGNQNVGGNLYPMYPQLATGNSAVFGDRLIPSYNPSYIPDPNLHWEVVKSWETGFELTALDSRLRVEAVYYSKNTDGVLVSVPGIFGSLPGLSNLGNIKNKGLELSTSWNQQLGDDWTVNVGGNITTVDNKVISLSTDGYDIINGPSRTVAGQPIGYFWGLIHDGIFQTQEEIRLAPTNGLGAGDFMPGDIRFKDVNGDGVIDANDRTLIGNPTPDFYYGISLGTTFKNFDLGLEFQGVYGNEIFRTWNQNQYATFNFLEDRLGRWNGVGTSNWEPIAHEGRANNRQYSSYFIEDGSFFRLRDVTLGYRFNQDLLTRIKLKGLRVYLNAQNVFTLSNNTGFTPEIGGSTTSFGVDAGTYPVPAVYTFGINLNF</sequence>
<evidence type="ECO:0000256" key="6">
    <source>
        <dbReference type="ARBA" id="ARBA00023237"/>
    </source>
</evidence>
<keyword evidence="4 7" id="KW-0812">Transmembrane</keyword>
<evidence type="ECO:0000313" key="11">
    <source>
        <dbReference type="Proteomes" id="UP000198916"/>
    </source>
</evidence>
<dbReference type="SUPFAM" id="SSF56935">
    <property type="entry name" value="Porins"/>
    <property type="match status" value="1"/>
</dbReference>
<dbReference type="InterPro" id="IPR012910">
    <property type="entry name" value="Plug_dom"/>
</dbReference>
<organism evidence="10 11">
    <name type="scientific">Parapedobacter koreensis</name>
    <dbReference type="NCBI Taxonomy" id="332977"/>
    <lineage>
        <taxon>Bacteria</taxon>
        <taxon>Pseudomonadati</taxon>
        <taxon>Bacteroidota</taxon>
        <taxon>Sphingobacteriia</taxon>
        <taxon>Sphingobacteriales</taxon>
        <taxon>Sphingobacteriaceae</taxon>
        <taxon>Parapedobacter</taxon>
    </lineage>
</organism>
<dbReference type="InterPro" id="IPR039426">
    <property type="entry name" value="TonB-dep_rcpt-like"/>
</dbReference>
<accession>A0A1H7GVG9</accession>
<dbReference type="PROSITE" id="PS52016">
    <property type="entry name" value="TONB_DEPENDENT_REC_3"/>
    <property type="match status" value="1"/>
</dbReference>
<dbReference type="Pfam" id="PF07715">
    <property type="entry name" value="Plug"/>
    <property type="match status" value="1"/>
</dbReference>
<reference evidence="11" key="1">
    <citation type="submission" date="2016-10" db="EMBL/GenBank/DDBJ databases">
        <authorList>
            <person name="Varghese N."/>
            <person name="Submissions S."/>
        </authorList>
    </citation>
    <scope>NUCLEOTIDE SEQUENCE [LARGE SCALE GENOMIC DNA]</scope>
    <source>
        <strain evidence="11">Jip14</strain>
    </source>
</reference>
<keyword evidence="8" id="KW-0732">Signal</keyword>
<name>A0A1H7GVG9_9SPHI</name>
<feature type="signal peptide" evidence="8">
    <location>
        <begin position="1"/>
        <end position="19"/>
    </location>
</feature>
<evidence type="ECO:0000259" key="9">
    <source>
        <dbReference type="Pfam" id="PF07715"/>
    </source>
</evidence>
<proteinExistence type="inferred from homology"/>
<dbReference type="NCBIfam" id="TIGR04056">
    <property type="entry name" value="OMP_RagA_SusC"/>
    <property type="match status" value="1"/>
</dbReference>
<dbReference type="GO" id="GO:0009279">
    <property type="term" value="C:cell outer membrane"/>
    <property type="evidence" value="ECO:0007669"/>
    <property type="project" value="UniProtKB-SubCell"/>
</dbReference>
<evidence type="ECO:0000256" key="4">
    <source>
        <dbReference type="ARBA" id="ARBA00022692"/>
    </source>
</evidence>
<evidence type="ECO:0000256" key="5">
    <source>
        <dbReference type="ARBA" id="ARBA00023136"/>
    </source>
</evidence>
<comment type="subcellular location">
    <subcellularLocation>
        <location evidence="1 7">Cell outer membrane</location>
        <topology evidence="1 7">Multi-pass membrane protein</topology>
    </subcellularLocation>
</comment>
<dbReference type="InterPro" id="IPR037066">
    <property type="entry name" value="Plug_dom_sf"/>
</dbReference>
<evidence type="ECO:0000313" key="10">
    <source>
        <dbReference type="EMBL" id="SEK41052.1"/>
    </source>
</evidence>
<evidence type="ECO:0000256" key="1">
    <source>
        <dbReference type="ARBA" id="ARBA00004571"/>
    </source>
</evidence>
<dbReference type="OrthoDB" id="9768177at2"/>
<keyword evidence="2 7" id="KW-0813">Transport</keyword>
<dbReference type="Pfam" id="PF13715">
    <property type="entry name" value="CarbopepD_reg_2"/>
    <property type="match status" value="1"/>
</dbReference>
<dbReference type="Gene3D" id="2.60.40.1120">
    <property type="entry name" value="Carboxypeptidase-like, regulatory domain"/>
    <property type="match status" value="1"/>
</dbReference>
<feature type="chain" id="PRO_5011651308" evidence="8">
    <location>
        <begin position="20"/>
        <end position="1001"/>
    </location>
</feature>
<dbReference type="SUPFAM" id="SSF49464">
    <property type="entry name" value="Carboxypeptidase regulatory domain-like"/>
    <property type="match status" value="1"/>
</dbReference>
<comment type="similarity">
    <text evidence="7">Belongs to the TonB-dependent receptor family.</text>
</comment>
<dbReference type="AlphaFoldDB" id="A0A1H7GVG9"/>
<keyword evidence="5 7" id="KW-0472">Membrane</keyword>
<evidence type="ECO:0000256" key="3">
    <source>
        <dbReference type="ARBA" id="ARBA00022452"/>
    </source>
</evidence>
<keyword evidence="3 7" id="KW-1134">Transmembrane beta strand</keyword>
<keyword evidence="11" id="KW-1185">Reference proteome</keyword>
<dbReference type="InterPro" id="IPR023996">
    <property type="entry name" value="TonB-dep_OMP_SusC/RagA"/>
</dbReference>